<feature type="domain" description="Aminoacyl-transfer RNA synthetases class-II family profile" evidence="11">
    <location>
        <begin position="9"/>
        <end position="330"/>
    </location>
</feature>
<evidence type="ECO:0000256" key="4">
    <source>
        <dbReference type="ARBA" id="ARBA00022598"/>
    </source>
</evidence>
<name>A0A7C1TA80_THEPE</name>
<accession>A0A7C1TA80</accession>
<evidence type="ECO:0000256" key="8">
    <source>
        <dbReference type="ARBA" id="ARBA00047639"/>
    </source>
</evidence>
<evidence type="ECO:0000256" key="1">
    <source>
        <dbReference type="ARBA" id="ARBA00004496"/>
    </source>
</evidence>
<comment type="caution">
    <text evidence="12">The sequence shown here is derived from an EMBL/GenBank/DDBJ whole genome shotgun (WGS) entry which is preliminary data.</text>
</comment>
<evidence type="ECO:0000256" key="6">
    <source>
        <dbReference type="ARBA" id="ARBA00022917"/>
    </source>
</evidence>
<feature type="binding site" evidence="10">
    <location>
        <begin position="80"/>
        <end position="82"/>
    </location>
    <ligand>
        <name>L-histidine</name>
        <dbReference type="ChEBI" id="CHEBI:57595"/>
    </ligand>
</feature>
<evidence type="ECO:0000256" key="2">
    <source>
        <dbReference type="ARBA" id="ARBA00008226"/>
    </source>
</evidence>
<comment type="subcellular location">
    <subcellularLocation>
        <location evidence="1 9">Cytoplasm</location>
    </subcellularLocation>
</comment>
<dbReference type="EMBL" id="DRZM01000089">
    <property type="protein sequence ID" value="HHP04643.1"/>
    <property type="molecule type" value="Genomic_DNA"/>
</dbReference>
<keyword evidence="3 9" id="KW-0963">Cytoplasm</keyword>
<dbReference type="GO" id="GO:0000105">
    <property type="term" value="P:L-histidine biosynthetic process"/>
    <property type="evidence" value="ECO:0007669"/>
    <property type="project" value="InterPro"/>
</dbReference>
<sequence length="426" mass="47578">MSIALRPPRGTRDWMPEEAWFKRLVEDRIRRVFESYGYGEVITPAFEHLELLVAKAGEEVVNQIYNFKDKAGRDLGLRFELTTPIARIVSSRPELSKPIRFYYIAPVWRYEEPQRARLREFWQAGIELIGVEGVEGDAEVIAVLHDSLRSAGLKDFRILVNDRRVVEDILVSAGIGRERIESALRALDKLERMGEEFVVGELCKLGLSESRARRVIDRLTEGFRGFSPSTREGETGARRLLELLGILEEGYGIRVDVDLSIVRGLGYYTSIVFEAKCANANIGSIAGGGRYDDLVSGLGGPQLPATGMAIGVERLLEALSAQGEMPRCRPAEVVVIPIGAERRVLTAALKVAQGLRSNGLRVIVEYSRRSLSKTLERLSKAGVRFALILGPSELDQGLVTVRDMEAWEEFKVRVEEVVTLIKPRLS</sequence>
<dbReference type="PANTHER" id="PTHR43707:SF1">
    <property type="entry name" value="HISTIDINE--TRNA LIGASE, MITOCHONDRIAL-RELATED"/>
    <property type="match status" value="1"/>
</dbReference>
<keyword evidence="4 9" id="KW-0436">Ligase</keyword>
<feature type="binding site" evidence="10">
    <location>
        <position position="109"/>
    </location>
    <ligand>
        <name>L-histidine</name>
        <dbReference type="ChEBI" id="CHEBI:57595"/>
    </ligand>
</feature>
<dbReference type="CDD" id="cd00773">
    <property type="entry name" value="HisRS-like_core"/>
    <property type="match status" value="1"/>
</dbReference>
<reference evidence="12" key="1">
    <citation type="journal article" date="2020" name="mSystems">
        <title>Genome- and Community-Level Interaction Insights into Carbon Utilization and Element Cycling Functions of Hydrothermarchaeota in Hydrothermal Sediment.</title>
        <authorList>
            <person name="Zhou Z."/>
            <person name="Liu Y."/>
            <person name="Xu W."/>
            <person name="Pan J."/>
            <person name="Luo Z.H."/>
            <person name="Li M."/>
        </authorList>
    </citation>
    <scope>NUCLEOTIDE SEQUENCE [LARGE SCALE GENOMIC DNA]</scope>
    <source>
        <strain evidence="13">SpSt-1125</strain>
        <strain evidence="12">SpSt-25</strain>
    </source>
</reference>
<dbReference type="GO" id="GO:0005737">
    <property type="term" value="C:cytoplasm"/>
    <property type="evidence" value="ECO:0007669"/>
    <property type="project" value="UniProtKB-SubCell"/>
</dbReference>
<keyword evidence="9" id="KW-0067">ATP-binding</keyword>
<keyword evidence="5 9" id="KW-0547">Nucleotide-binding</keyword>
<evidence type="ECO:0000313" key="13">
    <source>
        <dbReference type="EMBL" id="HHP04643.1"/>
    </source>
</evidence>
<dbReference type="GO" id="GO:0004821">
    <property type="term" value="F:histidine-tRNA ligase activity"/>
    <property type="evidence" value="ECO:0007669"/>
    <property type="project" value="UniProtKB-UniRule"/>
</dbReference>
<dbReference type="EMBL" id="DSKP01000033">
    <property type="protein sequence ID" value="HEB48362.1"/>
    <property type="molecule type" value="Genomic_DNA"/>
</dbReference>
<evidence type="ECO:0000256" key="5">
    <source>
        <dbReference type="ARBA" id="ARBA00022741"/>
    </source>
</evidence>
<dbReference type="InterPro" id="IPR004517">
    <property type="entry name" value="HisZ"/>
</dbReference>
<feature type="binding site" evidence="10">
    <location>
        <position position="263"/>
    </location>
    <ligand>
        <name>L-histidine</name>
        <dbReference type="ChEBI" id="CHEBI:57595"/>
    </ligand>
</feature>
<evidence type="ECO:0000256" key="3">
    <source>
        <dbReference type="ARBA" id="ARBA00022490"/>
    </source>
</evidence>
<organism evidence="12">
    <name type="scientific">Thermofilum pendens</name>
    <dbReference type="NCBI Taxonomy" id="2269"/>
    <lineage>
        <taxon>Archaea</taxon>
        <taxon>Thermoproteota</taxon>
        <taxon>Thermoprotei</taxon>
        <taxon>Thermofilales</taxon>
        <taxon>Thermofilaceae</taxon>
        <taxon>Thermofilum</taxon>
    </lineage>
</organism>
<keyword evidence="7 9" id="KW-0030">Aminoacyl-tRNA synthetase</keyword>
<dbReference type="HAMAP" id="MF_00127">
    <property type="entry name" value="His_tRNA_synth"/>
    <property type="match status" value="1"/>
</dbReference>
<dbReference type="GO" id="GO:0006427">
    <property type="term" value="P:histidyl-tRNA aminoacylation"/>
    <property type="evidence" value="ECO:0007669"/>
    <property type="project" value="UniProtKB-UniRule"/>
</dbReference>
<evidence type="ECO:0000313" key="12">
    <source>
        <dbReference type="EMBL" id="HEB48362.1"/>
    </source>
</evidence>
<dbReference type="SUPFAM" id="SSF52954">
    <property type="entry name" value="Class II aaRS ABD-related"/>
    <property type="match status" value="1"/>
</dbReference>
<dbReference type="InterPro" id="IPR015807">
    <property type="entry name" value="His-tRNA-ligase"/>
</dbReference>
<evidence type="ECO:0000259" key="11">
    <source>
        <dbReference type="PROSITE" id="PS50862"/>
    </source>
</evidence>
<dbReference type="NCBIfam" id="TIGR00442">
    <property type="entry name" value="hisS"/>
    <property type="match status" value="1"/>
</dbReference>
<evidence type="ECO:0000256" key="9">
    <source>
        <dbReference type="HAMAP-Rule" id="MF_00127"/>
    </source>
</evidence>
<dbReference type="Gene3D" id="3.30.930.10">
    <property type="entry name" value="Bira Bifunctional Protein, Domain 2"/>
    <property type="match status" value="1"/>
</dbReference>
<dbReference type="Pfam" id="PF13393">
    <property type="entry name" value="tRNA-synt_His"/>
    <property type="match status" value="1"/>
</dbReference>
<dbReference type="InterPro" id="IPR041715">
    <property type="entry name" value="HisRS-like_core"/>
</dbReference>
<dbReference type="EC" id="6.1.1.21" evidence="9"/>
<evidence type="ECO:0000256" key="7">
    <source>
        <dbReference type="ARBA" id="ARBA00023146"/>
    </source>
</evidence>
<dbReference type="InterPro" id="IPR045864">
    <property type="entry name" value="aa-tRNA-synth_II/BPL/LPL"/>
</dbReference>
<dbReference type="InterPro" id="IPR006195">
    <property type="entry name" value="aa-tRNA-synth_II"/>
</dbReference>
<gene>
    <name evidence="9" type="primary">hisS</name>
    <name evidence="13" type="ORF">ENM88_02685</name>
    <name evidence="12" type="ORF">ENP77_01000</name>
</gene>
<dbReference type="SUPFAM" id="SSF55681">
    <property type="entry name" value="Class II aaRS and biotin synthetases"/>
    <property type="match status" value="1"/>
</dbReference>
<proteinExistence type="inferred from homology"/>
<keyword evidence="6 9" id="KW-0648">Protein biosynthesis</keyword>
<dbReference type="Gene3D" id="3.40.50.800">
    <property type="entry name" value="Anticodon-binding domain"/>
    <property type="match status" value="1"/>
</dbReference>
<dbReference type="Pfam" id="PF03129">
    <property type="entry name" value="HGTP_anticodon"/>
    <property type="match status" value="1"/>
</dbReference>
<feature type="binding site" evidence="10">
    <location>
        <position position="123"/>
    </location>
    <ligand>
        <name>L-histidine</name>
        <dbReference type="ChEBI" id="CHEBI:57595"/>
    </ligand>
</feature>
<feature type="binding site" evidence="10">
    <location>
        <position position="127"/>
    </location>
    <ligand>
        <name>L-histidine</name>
        <dbReference type="ChEBI" id="CHEBI:57595"/>
    </ligand>
</feature>
<dbReference type="GO" id="GO:0005524">
    <property type="term" value="F:ATP binding"/>
    <property type="evidence" value="ECO:0007669"/>
    <property type="project" value="UniProtKB-UniRule"/>
</dbReference>
<comment type="catalytic activity">
    <reaction evidence="8 9">
        <text>tRNA(His) + L-histidine + ATP = L-histidyl-tRNA(His) + AMP + diphosphate + H(+)</text>
        <dbReference type="Rhea" id="RHEA:17313"/>
        <dbReference type="Rhea" id="RHEA-COMP:9665"/>
        <dbReference type="Rhea" id="RHEA-COMP:9689"/>
        <dbReference type="ChEBI" id="CHEBI:15378"/>
        <dbReference type="ChEBI" id="CHEBI:30616"/>
        <dbReference type="ChEBI" id="CHEBI:33019"/>
        <dbReference type="ChEBI" id="CHEBI:57595"/>
        <dbReference type="ChEBI" id="CHEBI:78442"/>
        <dbReference type="ChEBI" id="CHEBI:78527"/>
        <dbReference type="ChEBI" id="CHEBI:456215"/>
        <dbReference type="EC" id="6.1.1.21"/>
    </reaction>
</comment>
<feature type="binding site" evidence="10">
    <location>
        <begin position="267"/>
        <end position="268"/>
    </location>
    <ligand>
        <name>L-histidine</name>
        <dbReference type="ChEBI" id="CHEBI:57595"/>
    </ligand>
</feature>
<dbReference type="InterPro" id="IPR036621">
    <property type="entry name" value="Anticodon-bd_dom_sf"/>
</dbReference>
<dbReference type="PANTHER" id="PTHR43707">
    <property type="entry name" value="HISTIDYL-TRNA SYNTHETASE"/>
    <property type="match status" value="1"/>
</dbReference>
<evidence type="ECO:0000256" key="10">
    <source>
        <dbReference type="PIRSR" id="PIRSR001549-1"/>
    </source>
</evidence>
<dbReference type="AlphaFoldDB" id="A0A7C1TA80"/>
<protein>
    <recommendedName>
        <fullName evidence="9">Histidine--tRNA ligase</fullName>
        <ecNumber evidence="9">6.1.1.21</ecNumber>
    </recommendedName>
    <alternativeName>
        <fullName evidence="9">Histidyl-tRNA synthetase</fullName>
        <shortName evidence="9">HisRS</shortName>
    </alternativeName>
</protein>
<dbReference type="HAMAP" id="MF_00125">
    <property type="entry name" value="HisZ"/>
    <property type="match status" value="1"/>
</dbReference>
<comment type="similarity">
    <text evidence="2 9">Belongs to the class-II aminoacyl-tRNA synthetase family.</text>
</comment>
<dbReference type="InterPro" id="IPR004516">
    <property type="entry name" value="HisRS/HisZ"/>
</dbReference>
<dbReference type="PIRSF" id="PIRSF001549">
    <property type="entry name" value="His-tRNA_synth"/>
    <property type="match status" value="1"/>
</dbReference>
<dbReference type="PROSITE" id="PS50862">
    <property type="entry name" value="AA_TRNA_LIGASE_II"/>
    <property type="match status" value="1"/>
</dbReference>
<dbReference type="InterPro" id="IPR004154">
    <property type="entry name" value="Anticodon-bd"/>
</dbReference>